<evidence type="ECO:0000256" key="1">
    <source>
        <dbReference type="SAM" id="MobiDB-lite"/>
    </source>
</evidence>
<proteinExistence type="predicted"/>
<organism evidence="2">
    <name type="scientific">Oikopleura dioica</name>
    <name type="common">Tunicate</name>
    <dbReference type="NCBI Taxonomy" id="34765"/>
    <lineage>
        <taxon>Eukaryota</taxon>
        <taxon>Metazoa</taxon>
        <taxon>Chordata</taxon>
        <taxon>Tunicata</taxon>
        <taxon>Appendicularia</taxon>
        <taxon>Copelata</taxon>
        <taxon>Oikopleuridae</taxon>
        <taxon>Oikopleura</taxon>
    </lineage>
</organism>
<dbReference type="Proteomes" id="UP000011014">
    <property type="component" value="Unassembled WGS sequence"/>
</dbReference>
<protein>
    <submittedName>
        <fullName evidence="2">Uncharacterized protein</fullName>
    </submittedName>
</protein>
<name>E4YXP8_OIKDI</name>
<accession>E4YXP8</accession>
<feature type="region of interest" description="Disordered" evidence="1">
    <location>
        <begin position="1"/>
        <end position="21"/>
    </location>
</feature>
<dbReference type="AlphaFoldDB" id="E4YXP8"/>
<feature type="non-terminal residue" evidence="2">
    <location>
        <position position="1"/>
    </location>
</feature>
<evidence type="ECO:0000313" key="2">
    <source>
        <dbReference type="EMBL" id="CBY40231.1"/>
    </source>
</evidence>
<reference evidence="2" key="1">
    <citation type="journal article" date="2010" name="Science">
        <title>Plasticity of animal genome architecture unmasked by rapid evolution of a pelagic tunicate.</title>
        <authorList>
            <person name="Denoeud F."/>
            <person name="Henriet S."/>
            <person name="Mungpakdee S."/>
            <person name="Aury J.M."/>
            <person name="Da Silva C."/>
            <person name="Brinkmann H."/>
            <person name="Mikhaleva J."/>
            <person name="Olsen L.C."/>
            <person name="Jubin C."/>
            <person name="Canestro C."/>
            <person name="Bouquet J.M."/>
            <person name="Danks G."/>
            <person name="Poulain J."/>
            <person name="Campsteijn C."/>
            <person name="Adamski M."/>
            <person name="Cross I."/>
            <person name="Yadetie F."/>
            <person name="Muffato M."/>
            <person name="Louis A."/>
            <person name="Butcher S."/>
            <person name="Tsagkogeorga G."/>
            <person name="Konrad A."/>
            <person name="Singh S."/>
            <person name="Jensen M.F."/>
            <person name="Cong E.H."/>
            <person name="Eikeseth-Otteraa H."/>
            <person name="Noel B."/>
            <person name="Anthouard V."/>
            <person name="Porcel B.M."/>
            <person name="Kachouri-Lafond R."/>
            <person name="Nishino A."/>
            <person name="Ugolini M."/>
            <person name="Chourrout P."/>
            <person name="Nishida H."/>
            <person name="Aasland R."/>
            <person name="Huzurbazar S."/>
            <person name="Westhof E."/>
            <person name="Delsuc F."/>
            <person name="Lehrach H."/>
            <person name="Reinhardt R."/>
            <person name="Weissenbach J."/>
            <person name="Roy S.W."/>
            <person name="Artiguenave F."/>
            <person name="Postlethwait J.H."/>
            <person name="Manak J.R."/>
            <person name="Thompson E.M."/>
            <person name="Jaillon O."/>
            <person name="Du Pasquier L."/>
            <person name="Boudinot P."/>
            <person name="Liberles D.A."/>
            <person name="Volff J.N."/>
            <person name="Philippe H."/>
            <person name="Lenhard B."/>
            <person name="Roest Crollius H."/>
            <person name="Wincker P."/>
            <person name="Chourrout D."/>
        </authorList>
    </citation>
    <scope>NUCLEOTIDE SEQUENCE [LARGE SCALE GENOMIC DNA]</scope>
</reference>
<sequence length="142" mass="15685">QETSQVEYVTESATHQSSNLKREPLTTSISVFETSEEPVLSFPESEKLETVVEVLKTTPNTADATTSINNEITSSTLKSKLELQSKNTDNEEQMEIILFDDHKTIAEKEGSGSDLKYFVEGSADEIFSTTTFDVDAKGPRQG</sequence>
<dbReference type="EMBL" id="FN655834">
    <property type="protein sequence ID" value="CBY40231.1"/>
    <property type="molecule type" value="Genomic_DNA"/>
</dbReference>
<gene>
    <name evidence="2" type="ORF">GSOID_T00022211001</name>
</gene>